<reference evidence="1" key="1">
    <citation type="submission" date="2021-06" db="EMBL/GenBank/DDBJ databases">
        <authorList>
            <person name="Kallberg Y."/>
            <person name="Tangrot J."/>
            <person name="Rosling A."/>
        </authorList>
    </citation>
    <scope>NUCLEOTIDE SEQUENCE</scope>
    <source>
        <strain evidence="1">MA461A</strain>
    </source>
</reference>
<keyword evidence="2" id="KW-1185">Reference proteome</keyword>
<protein>
    <submittedName>
        <fullName evidence="1">5002_t:CDS:1</fullName>
    </submittedName>
</protein>
<accession>A0ACA9SRD8</accession>
<name>A0ACA9SRD8_9GLOM</name>
<comment type="caution">
    <text evidence="1">The sequence shown here is derived from an EMBL/GenBank/DDBJ whole genome shotgun (WGS) entry which is preliminary data.</text>
</comment>
<dbReference type="EMBL" id="CAJVQC010146181">
    <property type="protein sequence ID" value="CAG8845319.1"/>
    <property type="molecule type" value="Genomic_DNA"/>
</dbReference>
<proteinExistence type="predicted"/>
<gene>
    <name evidence="1" type="ORF">RPERSI_LOCUS33609</name>
</gene>
<evidence type="ECO:0000313" key="1">
    <source>
        <dbReference type="EMBL" id="CAG8845319.1"/>
    </source>
</evidence>
<organism evidence="1 2">
    <name type="scientific">Racocetra persica</name>
    <dbReference type="NCBI Taxonomy" id="160502"/>
    <lineage>
        <taxon>Eukaryota</taxon>
        <taxon>Fungi</taxon>
        <taxon>Fungi incertae sedis</taxon>
        <taxon>Mucoromycota</taxon>
        <taxon>Glomeromycotina</taxon>
        <taxon>Glomeromycetes</taxon>
        <taxon>Diversisporales</taxon>
        <taxon>Gigasporaceae</taxon>
        <taxon>Racocetra</taxon>
    </lineage>
</organism>
<evidence type="ECO:0000313" key="2">
    <source>
        <dbReference type="Proteomes" id="UP000789920"/>
    </source>
</evidence>
<sequence>VSKIEYEIINNPTSAIVIGRSGTGKTTCVVFRQVASYLANQHDKAPSFHDNHVNSSKRQIFITASYILCRRVKEYFNSLRDSAVLAKKKITMSEFNEYAKKKEEEGGGIDVTYNTLLEEGDEELDLGNIPNSFRQLREHHFPLFITYN</sequence>
<feature type="non-terminal residue" evidence="1">
    <location>
        <position position="1"/>
    </location>
</feature>
<feature type="non-terminal residue" evidence="1">
    <location>
        <position position="148"/>
    </location>
</feature>
<dbReference type="Proteomes" id="UP000789920">
    <property type="component" value="Unassembled WGS sequence"/>
</dbReference>